<keyword evidence="2" id="KW-1185">Reference proteome</keyword>
<dbReference type="AlphaFoldDB" id="A0A940SUF7"/>
<protein>
    <submittedName>
        <fullName evidence="1">Uncharacterized protein</fullName>
    </submittedName>
</protein>
<proteinExistence type="predicted"/>
<evidence type="ECO:0000313" key="1">
    <source>
        <dbReference type="EMBL" id="MBP1044262.1"/>
    </source>
</evidence>
<dbReference type="EMBL" id="JAEEGA010000024">
    <property type="protein sequence ID" value="MBP1044262.1"/>
    <property type="molecule type" value="Genomic_DNA"/>
</dbReference>
<accession>A0A940SUF7</accession>
<name>A0A940SUF7_9ENTE</name>
<dbReference type="RefSeq" id="WP_209532598.1">
    <property type="nucleotide sequence ID" value="NZ_JAEEGA010000024.1"/>
</dbReference>
<dbReference type="Proteomes" id="UP000674938">
    <property type="component" value="Unassembled WGS sequence"/>
</dbReference>
<gene>
    <name evidence="1" type="ORF">I6N95_24955</name>
</gene>
<sequence>MRLVTRMLNQEELINDLARELFLGQHGKFLQRDIEKQLHSASTSKNN</sequence>
<reference evidence="1" key="1">
    <citation type="submission" date="2020-12" db="EMBL/GenBank/DDBJ databases">
        <title>Vagococcus allomyrinae sp. nov. and Enterococcus lavae sp. nov., isolated from the larvae of Allomyrina dichotoma.</title>
        <authorList>
            <person name="Lee S.D."/>
        </authorList>
    </citation>
    <scope>NUCLEOTIDE SEQUENCE</scope>
    <source>
        <strain evidence="1">BWB3-3</strain>
    </source>
</reference>
<evidence type="ECO:0000313" key="2">
    <source>
        <dbReference type="Proteomes" id="UP000674938"/>
    </source>
</evidence>
<organism evidence="1 2">
    <name type="scientific">Vagococcus allomyrinae</name>
    <dbReference type="NCBI Taxonomy" id="2794353"/>
    <lineage>
        <taxon>Bacteria</taxon>
        <taxon>Bacillati</taxon>
        <taxon>Bacillota</taxon>
        <taxon>Bacilli</taxon>
        <taxon>Lactobacillales</taxon>
        <taxon>Enterococcaceae</taxon>
        <taxon>Vagococcus</taxon>
    </lineage>
</organism>
<comment type="caution">
    <text evidence="1">The sequence shown here is derived from an EMBL/GenBank/DDBJ whole genome shotgun (WGS) entry which is preliminary data.</text>
</comment>